<organism evidence="4 5">
    <name type="scientific">Malassezia pachydermatis</name>
    <dbReference type="NCBI Taxonomy" id="77020"/>
    <lineage>
        <taxon>Eukaryota</taxon>
        <taxon>Fungi</taxon>
        <taxon>Dikarya</taxon>
        <taxon>Basidiomycota</taxon>
        <taxon>Ustilaginomycotina</taxon>
        <taxon>Malasseziomycetes</taxon>
        <taxon>Malasseziales</taxon>
        <taxon>Malasseziaceae</taxon>
        <taxon>Malassezia</taxon>
    </lineage>
</organism>
<dbReference type="STRING" id="77020.A0A0M8MSR0"/>
<dbReference type="GeneID" id="28726897"/>
<feature type="coiled-coil region" evidence="1">
    <location>
        <begin position="139"/>
        <end position="166"/>
    </location>
</feature>
<dbReference type="VEuPathDB" id="FungiDB:Malapachy_0505"/>
<name>A0A0M8MSR0_9BASI</name>
<feature type="compositionally biased region" description="Acidic residues" evidence="2">
    <location>
        <begin position="259"/>
        <end position="273"/>
    </location>
</feature>
<dbReference type="EMBL" id="LGAV01000008">
    <property type="protein sequence ID" value="KOS12881.1"/>
    <property type="molecule type" value="Genomic_DNA"/>
</dbReference>
<dbReference type="Proteomes" id="UP000037751">
    <property type="component" value="Unassembled WGS sequence"/>
</dbReference>
<dbReference type="Pfam" id="PF05773">
    <property type="entry name" value="RWD"/>
    <property type="match status" value="1"/>
</dbReference>
<dbReference type="Gene3D" id="3.10.110.10">
    <property type="entry name" value="Ubiquitin Conjugating Enzyme"/>
    <property type="match status" value="1"/>
</dbReference>
<feature type="region of interest" description="Disordered" evidence="2">
    <location>
        <begin position="249"/>
        <end position="273"/>
    </location>
</feature>
<evidence type="ECO:0000256" key="2">
    <source>
        <dbReference type="SAM" id="MobiDB-lite"/>
    </source>
</evidence>
<reference evidence="4 5" key="1">
    <citation type="submission" date="2015-07" db="EMBL/GenBank/DDBJ databases">
        <title>Draft Genome Sequence of Malassezia furfur CBS1878 and Malassezia pachydermatis CBS1879.</title>
        <authorList>
            <person name="Triana S."/>
            <person name="Ohm R."/>
            <person name="Gonzalez A."/>
            <person name="DeCock H."/>
            <person name="Restrepo S."/>
            <person name="Celis A."/>
        </authorList>
    </citation>
    <scope>NUCLEOTIDE SEQUENCE [LARGE SCALE GENOMIC DNA]</scope>
    <source>
        <strain evidence="4 5">CBS 1879</strain>
    </source>
</reference>
<accession>A0A0M8MSR0</accession>
<feature type="compositionally biased region" description="Basic and acidic residues" evidence="2">
    <location>
        <begin position="206"/>
        <end position="222"/>
    </location>
</feature>
<dbReference type="RefSeq" id="XP_017990513.1">
    <property type="nucleotide sequence ID" value="XM_018135022.1"/>
</dbReference>
<dbReference type="OrthoDB" id="277175at2759"/>
<gene>
    <name evidence="4" type="ORF">Malapachy_0505</name>
</gene>
<feature type="region of interest" description="Disordered" evidence="2">
    <location>
        <begin position="206"/>
        <end position="235"/>
    </location>
</feature>
<evidence type="ECO:0000313" key="5">
    <source>
        <dbReference type="Proteomes" id="UP000037751"/>
    </source>
</evidence>
<dbReference type="InterPro" id="IPR016135">
    <property type="entry name" value="UBQ-conjugating_enzyme/RWD"/>
</dbReference>
<dbReference type="InterPro" id="IPR040213">
    <property type="entry name" value="GIR2-like"/>
</dbReference>
<dbReference type="PROSITE" id="PS50908">
    <property type="entry name" value="RWD"/>
    <property type="match status" value="1"/>
</dbReference>
<feature type="domain" description="RWD" evidence="3">
    <location>
        <begin position="13"/>
        <end position="138"/>
    </location>
</feature>
<dbReference type="SMART" id="SM00591">
    <property type="entry name" value="RWD"/>
    <property type="match status" value="1"/>
</dbReference>
<dbReference type="SUPFAM" id="SSF54495">
    <property type="entry name" value="UBC-like"/>
    <property type="match status" value="1"/>
</dbReference>
<evidence type="ECO:0000313" key="4">
    <source>
        <dbReference type="EMBL" id="KOS12881.1"/>
    </source>
</evidence>
<keyword evidence="1" id="KW-0175">Coiled coil</keyword>
<proteinExistence type="predicted"/>
<dbReference type="InterPro" id="IPR006575">
    <property type="entry name" value="RWD_dom"/>
</dbReference>
<feature type="compositionally biased region" description="Basic and acidic residues" evidence="2">
    <location>
        <begin position="249"/>
        <end position="258"/>
    </location>
</feature>
<evidence type="ECO:0000259" key="3">
    <source>
        <dbReference type="PROSITE" id="PS50908"/>
    </source>
</evidence>
<dbReference type="PANTHER" id="PTHR12292">
    <property type="entry name" value="RWD DOMAIN-CONTAINING PROTEIN"/>
    <property type="match status" value="1"/>
</dbReference>
<comment type="caution">
    <text evidence="4">The sequence shown here is derived from an EMBL/GenBank/DDBJ whole genome shotgun (WGS) entry which is preliminary data.</text>
</comment>
<keyword evidence="5" id="KW-1185">Reference proteome</keyword>
<sequence>MVTAEEQSQTLAEEIEVLESIYIDELEKITDDHLRIRVTPEEYDESKKDPVLLLDVRYTDKYPDEVPHLSICVLEDERQVLGPAPEDANEPSEESMETDKREGVQKLYTELEEVANESLGLPMVFTLASHLRESLTDYMTRKAQEAEKEANEKREAELRAEEEKFRGTAVTVERFRVWREEFMKKQAELKAQKEEAFMATLSNKEKEEYKRMKAKPTGRELFSKPGTGVEEEKVADEAVKEVDFSKYTREEREKWTHEDESDGEEGFVDDMEE</sequence>
<dbReference type="AlphaFoldDB" id="A0A0M8MSR0"/>
<evidence type="ECO:0000256" key="1">
    <source>
        <dbReference type="SAM" id="Coils"/>
    </source>
</evidence>
<protein>
    <submittedName>
        <fullName evidence="4">Rwd-domain-containing protein</fullName>
    </submittedName>
</protein>